<gene>
    <name evidence="1" type="ORF">F444_01731</name>
</gene>
<sequence length="42" mass="4845">MVSAIAEIRVMWLNETIEALDKPFSLMMPDAEFSNNRKVKAF</sequence>
<protein>
    <submittedName>
        <fullName evidence="1">Uncharacterized protein</fullName>
    </submittedName>
</protein>
<evidence type="ECO:0000313" key="1">
    <source>
        <dbReference type="EMBL" id="ETO84349.1"/>
    </source>
</evidence>
<reference evidence="1 2" key="1">
    <citation type="submission" date="2013-11" db="EMBL/GenBank/DDBJ databases">
        <title>The Genome Sequence of Phytophthora parasitica P1976.</title>
        <authorList>
            <consortium name="The Broad Institute Genomics Platform"/>
            <person name="Russ C."/>
            <person name="Tyler B."/>
            <person name="Panabieres F."/>
            <person name="Shan W."/>
            <person name="Tripathy S."/>
            <person name="Grunwald N."/>
            <person name="Machado M."/>
            <person name="Johnson C.S."/>
            <person name="Walker B."/>
            <person name="Young S."/>
            <person name="Zeng Q."/>
            <person name="Gargeya S."/>
            <person name="Fitzgerald M."/>
            <person name="Haas B."/>
            <person name="Abouelleil A."/>
            <person name="Allen A.W."/>
            <person name="Alvarado L."/>
            <person name="Arachchi H.M."/>
            <person name="Berlin A.M."/>
            <person name="Chapman S.B."/>
            <person name="Gainer-Dewar J."/>
            <person name="Goldberg J."/>
            <person name="Griggs A."/>
            <person name="Gujja S."/>
            <person name="Hansen M."/>
            <person name="Howarth C."/>
            <person name="Imamovic A."/>
            <person name="Ireland A."/>
            <person name="Larimer J."/>
            <person name="McCowan C."/>
            <person name="Murphy C."/>
            <person name="Pearson M."/>
            <person name="Poon T.W."/>
            <person name="Priest M."/>
            <person name="Roberts A."/>
            <person name="Saif S."/>
            <person name="Shea T."/>
            <person name="Sisk P."/>
            <person name="Sykes S."/>
            <person name="Wortman J."/>
            <person name="Nusbaum C."/>
            <person name="Birren B."/>
        </authorList>
    </citation>
    <scope>NUCLEOTIDE SEQUENCE [LARGE SCALE GENOMIC DNA]</scope>
    <source>
        <strain evidence="1 2">P1976</strain>
    </source>
</reference>
<comment type="caution">
    <text evidence="1">The sequence shown here is derived from an EMBL/GenBank/DDBJ whole genome shotgun (WGS) entry which is preliminary data.</text>
</comment>
<accession>A0A081AZN8</accession>
<evidence type="ECO:0000313" key="2">
    <source>
        <dbReference type="Proteomes" id="UP000028582"/>
    </source>
</evidence>
<name>A0A081AZN8_PHYNI</name>
<proteinExistence type="predicted"/>
<organism evidence="1 2">
    <name type="scientific">Phytophthora nicotianae P1976</name>
    <dbReference type="NCBI Taxonomy" id="1317066"/>
    <lineage>
        <taxon>Eukaryota</taxon>
        <taxon>Sar</taxon>
        <taxon>Stramenopiles</taxon>
        <taxon>Oomycota</taxon>
        <taxon>Peronosporomycetes</taxon>
        <taxon>Peronosporales</taxon>
        <taxon>Peronosporaceae</taxon>
        <taxon>Phytophthora</taxon>
    </lineage>
</organism>
<dbReference type="AlphaFoldDB" id="A0A081AZN8"/>
<dbReference type="Proteomes" id="UP000028582">
    <property type="component" value="Unassembled WGS sequence"/>
</dbReference>
<dbReference type="EMBL" id="ANJA01000330">
    <property type="protein sequence ID" value="ETO84349.1"/>
    <property type="molecule type" value="Genomic_DNA"/>
</dbReference>